<gene>
    <name evidence="3" type="ORF">CH339_11900</name>
</gene>
<name>A0A327JNW5_9HYPH</name>
<comment type="caution">
    <text evidence="3">The sequence shown here is derived from an EMBL/GenBank/DDBJ whole genome shotgun (WGS) entry which is preliminary data.</text>
</comment>
<dbReference type="Proteomes" id="UP000249299">
    <property type="component" value="Unassembled WGS sequence"/>
</dbReference>
<dbReference type="AlphaFoldDB" id="A0A327JNW5"/>
<evidence type="ECO:0000256" key="2">
    <source>
        <dbReference type="SAM" id="MobiDB-lite"/>
    </source>
</evidence>
<proteinExistence type="predicted"/>
<protein>
    <recommendedName>
        <fullName evidence="5">NADH-quinone oxidoreductase subunit E</fullName>
    </recommendedName>
</protein>
<feature type="coiled-coil region" evidence="1">
    <location>
        <begin position="70"/>
        <end position="167"/>
    </location>
</feature>
<evidence type="ECO:0000256" key="1">
    <source>
        <dbReference type="SAM" id="Coils"/>
    </source>
</evidence>
<keyword evidence="4" id="KW-1185">Reference proteome</keyword>
<evidence type="ECO:0000313" key="4">
    <source>
        <dbReference type="Proteomes" id="UP000249299"/>
    </source>
</evidence>
<sequence>MLVAVFIGLFIGCRLRAWWEPQDAERRGVFKGLSSAFSGGAAKISAGAETVREKAAETAADAKTGAKSAVATAKTKAADAKADAEKAKADAEKKANAAADKAKADARKAKDDAAKKAKAAADATKKKAADARDKVSAAAKSVAGKVKDEAQAVAKSARTEVKDLSDEEAAERLAALPDDATPEQKADAVGARPAGLVSPDAGGADDLKRIRGIGKVNEKKLNDVGIYHFRQIAAWTAPEVRWVGTFLAFAGRIEREDWIGQAKVLAEGGDTAFSKRVDDGDVPSSKG</sequence>
<reference evidence="3 4" key="1">
    <citation type="submission" date="2017-07" db="EMBL/GenBank/DDBJ databases">
        <title>Draft Genome Sequences of Select Purple Nonsulfur Bacteria.</title>
        <authorList>
            <person name="Lasarre B."/>
            <person name="Mckinlay J.B."/>
        </authorList>
    </citation>
    <scope>NUCLEOTIDE SEQUENCE [LARGE SCALE GENOMIC DNA]</scope>
    <source>
        <strain evidence="3 4">DSM 11290</strain>
    </source>
</reference>
<evidence type="ECO:0008006" key="5">
    <source>
        <dbReference type="Google" id="ProtNLM"/>
    </source>
</evidence>
<dbReference type="EMBL" id="NPEV01000023">
    <property type="protein sequence ID" value="RAI27034.1"/>
    <property type="molecule type" value="Genomic_DNA"/>
</dbReference>
<accession>A0A327JNW5</accession>
<feature type="region of interest" description="Disordered" evidence="2">
    <location>
        <begin position="174"/>
        <end position="197"/>
    </location>
</feature>
<organism evidence="3 4">
    <name type="scientific">Rhodobium orientis</name>
    <dbReference type="NCBI Taxonomy" id="34017"/>
    <lineage>
        <taxon>Bacteria</taxon>
        <taxon>Pseudomonadati</taxon>
        <taxon>Pseudomonadota</taxon>
        <taxon>Alphaproteobacteria</taxon>
        <taxon>Hyphomicrobiales</taxon>
        <taxon>Rhodobiaceae</taxon>
        <taxon>Rhodobium</taxon>
    </lineage>
</organism>
<evidence type="ECO:0000313" key="3">
    <source>
        <dbReference type="EMBL" id="RAI27034.1"/>
    </source>
</evidence>
<keyword evidence="1" id="KW-0175">Coiled coil</keyword>